<dbReference type="InterPro" id="IPR050651">
    <property type="entry name" value="Plant_Cytochrome_P450_Monoox"/>
</dbReference>
<evidence type="ECO:0000313" key="12">
    <source>
        <dbReference type="Proteomes" id="UP000288805"/>
    </source>
</evidence>
<comment type="caution">
    <text evidence="11">The sequence shown here is derived from an EMBL/GenBank/DDBJ whole genome shotgun (WGS) entry which is preliminary data.</text>
</comment>
<dbReference type="Pfam" id="PF00067">
    <property type="entry name" value="p450"/>
    <property type="match status" value="1"/>
</dbReference>
<dbReference type="GO" id="GO:0004497">
    <property type="term" value="F:monooxygenase activity"/>
    <property type="evidence" value="ECO:0007669"/>
    <property type="project" value="UniProtKB-KW"/>
</dbReference>
<dbReference type="PANTHER" id="PTHR47947">
    <property type="entry name" value="CYTOCHROME P450 82C3-RELATED"/>
    <property type="match status" value="1"/>
</dbReference>
<dbReference type="EMBL" id="QGNW01001514">
    <property type="protein sequence ID" value="RVW38092.1"/>
    <property type="molecule type" value="Genomic_DNA"/>
</dbReference>
<reference evidence="11 12" key="1">
    <citation type="journal article" date="2018" name="PLoS Genet.">
        <title>Population sequencing reveals clonal diversity and ancestral inbreeding in the grapevine cultivar Chardonnay.</title>
        <authorList>
            <person name="Roach M.J."/>
            <person name="Johnson D.L."/>
            <person name="Bohlmann J."/>
            <person name="van Vuuren H.J."/>
            <person name="Jones S.J."/>
            <person name="Pretorius I.S."/>
            <person name="Schmidt S.A."/>
            <person name="Borneman A.R."/>
        </authorList>
    </citation>
    <scope>NUCLEOTIDE SEQUENCE [LARGE SCALE GENOMIC DNA]</scope>
    <source>
        <strain evidence="12">cv. Chardonnay</strain>
        <tissue evidence="11">Leaf</tissue>
    </source>
</reference>
<keyword evidence="5" id="KW-0479">Metal-binding</keyword>
<evidence type="ECO:0000256" key="5">
    <source>
        <dbReference type="ARBA" id="ARBA00022723"/>
    </source>
</evidence>
<organism evidence="11 12">
    <name type="scientific">Vitis vinifera</name>
    <name type="common">Grape</name>
    <dbReference type="NCBI Taxonomy" id="29760"/>
    <lineage>
        <taxon>Eukaryota</taxon>
        <taxon>Viridiplantae</taxon>
        <taxon>Streptophyta</taxon>
        <taxon>Embryophyta</taxon>
        <taxon>Tracheophyta</taxon>
        <taxon>Spermatophyta</taxon>
        <taxon>Magnoliopsida</taxon>
        <taxon>eudicotyledons</taxon>
        <taxon>Gunneridae</taxon>
        <taxon>Pentapetalae</taxon>
        <taxon>rosids</taxon>
        <taxon>Vitales</taxon>
        <taxon>Vitaceae</taxon>
        <taxon>Viteae</taxon>
        <taxon>Vitis</taxon>
    </lineage>
</organism>
<sequence length="108" mass="12321">MLQYLIDEHRNSKKRGLEDSTTIDHLLSLQKLEPEYYTDEIIKGLVLILILGGSESTAVTIEWAMALLLNHPDALNKVREEIDIHVGQGRLMEESDLSKLWVPSKCHL</sequence>
<evidence type="ECO:0000256" key="9">
    <source>
        <dbReference type="ARBA" id="ARBA00023033"/>
    </source>
</evidence>
<proteinExistence type="predicted"/>
<gene>
    <name evidence="11" type="primary">CYP81E1_11</name>
    <name evidence="11" type="ORF">CK203_095108</name>
</gene>
<comment type="cofactor">
    <cofactor evidence="1">
        <name>heme</name>
        <dbReference type="ChEBI" id="CHEBI:30413"/>
    </cofactor>
</comment>
<dbReference type="GO" id="GO:0016020">
    <property type="term" value="C:membrane"/>
    <property type="evidence" value="ECO:0007669"/>
    <property type="project" value="UniProtKB-SubCell"/>
</dbReference>
<dbReference type="GO" id="GO:0020037">
    <property type="term" value="F:heme binding"/>
    <property type="evidence" value="ECO:0007669"/>
    <property type="project" value="InterPro"/>
</dbReference>
<evidence type="ECO:0000313" key="11">
    <source>
        <dbReference type="EMBL" id="RVW38092.1"/>
    </source>
</evidence>
<dbReference type="PANTHER" id="PTHR47947:SF26">
    <property type="entry name" value="CYTOCHROME P450"/>
    <property type="match status" value="1"/>
</dbReference>
<dbReference type="InterPro" id="IPR001128">
    <property type="entry name" value="Cyt_P450"/>
</dbReference>
<name>A0A438DRL8_VITVI</name>
<evidence type="ECO:0000256" key="6">
    <source>
        <dbReference type="ARBA" id="ARBA00022989"/>
    </source>
</evidence>
<keyword evidence="7" id="KW-0560">Oxidoreductase</keyword>
<keyword evidence="9" id="KW-0503">Monooxygenase</keyword>
<dbReference type="Gene3D" id="1.10.630.10">
    <property type="entry name" value="Cytochrome P450"/>
    <property type="match status" value="1"/>
</dbReference>
<evidence type="ECO:0000256" key="2">
    <source>
        <dbReference type="ARBA" id="ARBA00004370"/>
    </source>
</evidence>
<dbReference type="Proteomes" id="UP000288805">
    <property type="component" value="Unassembled WGS sequence"/>
</dbReference>
<protein>
    <submittedName>
        <fullName evidence="11">Isoflavone 2'-hydroxylase</fullName>
    </submittedName>
</protein>
<comment type="subcellular location">
    <subcellularLocation>
        <location evidence="2">Membrane</location>
    </subcellularLocation>
</comment>
<accession>A0A438DRL8</accession>
<keyword evidence="6" id="KW-1133">Transmembrane helix</keyword>
<evidence type="ECO:0000256" key="10">
    <source>
        <dbReference type="ARBA" id="ARBA00023136"/>
    </source>
</evidence>
<keyword evidence="8" id="KW-0408">Iron</keyword>
<keyword evidence="4" id="KW-0812">Transmembrane</keyword>
<dbReference type="GO" id="GO:0005506">
    <property type="term" value="F:iron ion binding"/>
    <property type="evidence" value="ECO:0007669"/>
    <property type="project" value="InterPro"/>
</dbReference>
<evidence type="ECO:0000256" key="3">
    <source>
        <dbReference type="ARBA" id="ARBA00022617"/>
    </source>
</evidence>
<dbReference type="GO" id="GO:0016705">
    <property type="term" value="F:oxidoreductase activity, acting on paired donors, with incorporation or reduction of molecular oxygen"/>
    <property type="evidence" value="ECO:0007669"/>
    <property type="project" value="InterPro"/>
</dbReference>
<dbReference type="InterPro" id="IPR036396">
    <property type="entry name" value="Cyt_P450_sf"/>
</dbReference>
<evidence type="ECO:0000256" key="4">
    <source>
        <dbReference type="ARBA" id="ARBA00022692"/>
    </source>
</evidence>
<evidence type="ECO:0000256" key="1">
    <source>
        <dbReference type="ARBA" id="ARBA00001971"/>
    </source>
</evidence>
<dbReference type="SUPFAM" id="SSF48264">
    <property type="entry name" value="Cytochrome P450"/>
    <property type="match status" value="1"/>
</dbReference>
<dbReference type="InterPro" id="IPR002401">
    <property type="entry name" value="Cyt_P450_E_grp-I"/>
</dbReference>
<keyword evidence="3" id="KW-0349">Heme</keyword>
<keyword evidence="10" id="KW-0472">Membrane</keyword>
<evidence type="ECO:0000256" key="8">
    <source>
        <dbReference type="ARBA" id="ARBA00023004"/>
    </source>
</evidence>
<dbReference type="AlphaFoldDB" id="A0A438DRL8"/>
<evidence type="ECO:0000256" key="7">
    <source>
        <dbReference type="ARBA" id="ARBA00023002"/>
    </source>
</evidence>
<dbReference type="PRINTS" id="PR00463">
    <property type="entry name" value="EP450I"/>
</dbReference>